<sequence>MALSKPVPYEEVAVTSGLFPSKEAFWKDFVRRRPRLDQPTLRHWFLKNARFTMEEQRYDQQGRYTAKMRCAICSNNWSGFPVAPHSADNCPIPKDYQLRFIATNTPAVCLACFGRPEFHVSCRKHDEFCKRCRADGKGIRNHVPMARVCHLKRGEEEELFNELRVEHYERVRDISNKEPLAIQMENDKPMKPYFRRDFFGIPPLNVPLGTYGPVHYKQNSYFQGIIPVYKDVDRDLVDHMLRDYQKAKTDQLAEQKAEEEDKLDLVRKVESVSLIEGSSAETGKLYEKEESGSKITFSVQKWNELIRHVDSLWITDTKEVEELRIRFSDAKPVMPCGTFDGFYTPRDLTYDFTKDQLEKVVKEMMFEDKPKETLDKILALQMLLTGQSEQKKYIGAEGFFGWLGTGEQDYFELLRDFTIMLTRVSNPPYARLQSVDKKEFPFHEHSKRGITIPSANCYISYKLDTRKEIFKLWLHNVAQTMPK</sequence>
<dbReference type="OrthoDB" id="5904744at2759"/>
<proteinExistence type="predicted"/>
<dbReference type="Proteomes" id="UP000008281">
    <property type="component" value="Unassembled WGS sequence"/>
</dbReference>
<accession>E3NRU0</accession>
<evidence type="ECO:0000313" key="1">
    <source>
        <dbReference type="EMBL" id="EFO88477.1"/>
    </source>
</evidence>
<gene>
    <name evidence="1" type="ORF">CRE_23256</name>
</gene>
<dbReference type="OMA" id="WNELIRH"/>
<organism evidence="2">
    <name type="scientific">Caenorhabditis remanei</name>
    <name type="common">Caenorhabditis vulgaris</name>
    <dbReference type="NCBI Taxonomy" id="31234"/>
    <lineage>
        <taxon>Eukaryota</taxon>
        <taxon>Metazoa</taxon>
        <taxon>Ecdysozoa</taxon>
        <taxon>Nematoda</taxon>
        <taxon>Chromadorea</taxon>
        <taxon>Rhabditida</taxon>
        <taxon>Rhabditina</taxon>
        <taxon>Rhabditomorpha</taxon>
        <taxon>Rhabditoidea</taxon>
        <taxon>Rhabditidae</taxon>
        <taxon>Peloderinae</taxon>
        <taxon>Caenorhabditis</taxon>
    </lineage>
</organism>
<evidence type="ECO:0000313" key="2">
    <source>
        <dbReference type="Proteomes" id="UP000008281"/>
    </source>
</evidence>
<protein>
    <submittedName>
        <fullName evidence="1">Uncharacterized protein</fullName>
    </submittedName>
</protein>
<dbReference type="eggNOG" id="ENOG502TJJV">
    <property type="taxonomic scope" value="Eukaryota"/>
</dbReference>
<dbReference type="InParanoid" id="E3NRU0"/>
<reference evidence="1" key="1">
    <citation type="submission" date="2007-07" db="EMBL/GenBank/DDBJ databases">
        <title>PCAP assembly of the Caenorhabditis remanei genome.</title>
        <authorList>
            <consortium name="The Caenorhabditis remanei Sequencing Consortium"/>
            <person name="Wilson R.K."/>
        </authorList>
    </citation>
    <scope>NUCLEOTIDE SEQUENCE [LARGE SCALE GENOMIC DNA]</scope>
    <source>
        <strain evidence="1">PB4641</strain>
    </source>
</reference>
<dbReference type="AlphaFoldDB" id="E3NRU0"/>
<name>E3NRU0_CAERE</name>
<dbReference type="HOGENOM" id="CLU_600253_0_0_1"/>
<dbReference type="EMBL" id="DS269802">
    <property type="protein sequence ID" value="EFO88477.1"/>
    <property type="molecule type" value="Genomic_DNA"/>
</dbReference>
<keyword evidence="2" id="KW-1185">Reference proteome</keyword>